<evidence type="ECO:0000313" key="3">
    <source>
        <dbReference type="Proteomes" id="UP000281553"/>
    </source>
</evidence>
<reference evidence="2 3" key="1">
    <citation type="submission" date="2018-11" db="EMBL/GenBank/DDBJ databases">
        <authorList>
            <consortium name="Pathogen Informatics"/>
        </authorList>
    </citation>
    <scope>NUCLEOTIDE SEQUENCE [LARGE SCALE GENOMIC DNA]</scope>
</reference>
<dbReference type="Proteomes" id="UP000281553">
    <property type="component" value="Unassembled WGS sequence"/>
</dbReference>
<keyword evidence="3" id="KW-1185">Reference proteome</keyword>
<organism evidence="2 3">
    <name type="scientific">Dibothriocephalus latus</name>
    <name type="common">Fish tapeworm</name>
    <name type="synonym">Diphyllobothrium latum</name>
    <dbReference type="NCBI Taxonomy" id="60516"/>
    <lineage>
        <taxon>Eukaryota</taxon>
        <taxon>Metazoa</taxon>
        <taxon>Spiralia</taxon>
        <taxon>Lophotrochozoa</taxon>
        <taxon>Platyhelminthes</taxon>
        <taxon>Cestoda</taxon>
        <taxon>Eucestoda</taxon>
        <taxon>Diphyllobothriidea</taxon>
        <taxon>Diphyllobothriidae</taxon>
        <taxon>Dibothriocephalus</taxon>
    </lineage>
</organism>
<dbReference type="EMBL" id="UYRU01075923">
    <property type="protein sequence ID" value="VDN26412.1"/>
    <property type="molecule type" value="Genomic_DNA"/>
</dbReference>
<name>A0A3P7Q351_DIBLA</name>
<proteinExistence type="predicted"/>
<dbReference type="InterPro" id="IPR025876">
    <property type="entry name" value="TRAPPC11_C"/>
</dbReference>
<evidence type="ECO:0000259" key="1">
    <source>
        <dbReference type="Pfam" id="PF12742"/>
    </source>
</evidence>
<dbReference type="Pfam" id="PF12742">
    <property type="entry name" value="Gryzun-like"/>
    <property type="match status" value="1"/>
</dbReference>
<dbReference type="OrthoDB" id="6278596at2759"/>
<gene>
    <name evidence="2" type="ORF">DILT_LOCUS14802</name>
</gene>
<evidence type="ECO:0000313" key="2">
    <source>
        <dbReference type="EMBL" id="VDN26412.1"/>
    </source>
</evidence>
<feature type="domain" description="Trafficking protein particle complex subunit 11 C-terminal" evidence="1">
    <location>
        <begin position="5"/>
        <end position="42"/>
    </location>
</feature>
<sequence length="43" mass="4900">MDSVPSFMFCGRQLVSTRLLPNSSQELDFTLLPLRAGYLELPR</sequence>
<dbReference type="AlphaFoldDB" id="A0A3P7Q351"/>
<accession>A0A3P7Q351</accession>
<protein>
    <recommendedName>
        <fullName evidence="1">Trafficking protein particle complex subunit 11 C-terminal domain-containing protein</fullName>
    </recommendedName>
</protein>